<accession>A0AAQ3R5P5</accession>
<evidence type="ECO:0000313" key="1">
    <source>
        <dbReference type="EMBL" id="WPG98483.1"/>
    </source>
</evidence>
<dbReference type="EMBL" id="CP138581">
    <property type="protein sequence ID" value="WPG98483.1"/>
    <property type="molecule type" value="Genomic_DNA"/>
</dbReference>
<protein>
    <submittedName>
        <fullName evidence="1">Uncharacterized protein</fullName>
    </submittedName>
</protein>
<dbReference type="Proteomes" id="UP001303373">
    <property type="component" value="Chromosome 2"/>
</dbReference>
<evidence type="ECO:0000313" key="2">
    <source>
        <dbReference type="Proteomes" id="UP001303373"/>
    </source>
</evidence>
<keyword evidence="2" id="KW-1185">Reference proteome</keyword>
<name>A0AAQ3R5P5_9PEZI</name>
<gene>
    <name evidence="1" type="ORF">R9X50_00127400</name>
</gene>
<sequence>MLKRLPPEIWDIIVGFIDTQEDCVALPSSHIVTEALLSCLTVCKTIGFSAQEKLYEKCLYIDSAWRLKDLLKSSVFRAIGSFDPPSTTWTGFSALYLAPFSGDTIDELEVIVDIQILFSTLHKTLKRLVINMPLRSVYPNDDAGPVVRPALRQAFQHLIAIEEFVSVRDELYLSTICPSDFIEEPNLWCQWTNLRRLALYNVDIDGFFITEIQRATKLEALVLTRADGIYEGIEKLLRNAPQSAKVYLVNSKEEFLQTTPFDEAPTIYTDVLRAKLSGRGEKTAAGSASLKFLFAEDYQTEHEPNSPSPIDICQNWIEGKALDGSLWRGQ</sequence>
<reference evidence="1 2" key="1">
    <citation type="submission" date="2023-11" db="EMBL/GenBank/DDBJ databases">
        <title>An acidophilic fungus is an integral part of prey digestion in a carnivorous sundew plant.</title>
        <authorList>
            <person name="Tsai I.J."/>
        </authorList>
    </citation>
    <scope>NUCLEOTIDE SEQUENCE [LARGE SCALE GENOMIC DNA]</scope>
    <source>
        <strain evidence="1">169a</strain>
    </source>
</reference>
<organism evidence="1 2">
    <name type="scientific">Acrodontium crateriforme</name>
    <dbReference type="NCBI Taxonomy" id="150365"/>
    <lineage>
        <taxon>Eukaryota</taxon>
        <taxon>Fungi</taxon>
        <taxon>Dikarya</taxon>
        <taxon>Ascomycota</taxon>
        <taxon>Pezizomycotina</taxon>
        <taxon>Dothideomycetes</taxon>
        <taxon>Dothideomycetidae</taxon>
        <taxon>Mycosphaerellales</taxon>
        <taxon>Teratosphaeriaceae</taxon>
        <taxon>Acrodontium</taxon>
    </lineage>
</organism>
<dbReference type="AlphaFoldDB" id="A0AAQ3R5P5"/>
<proteinExistence type="predicted"/>